<evidence type="ECO:0000313" key="1">
    <source>
        <dbReference type="EMBL" id="PNT61265.1"/>
    </source>
</evidence>
<organism evidence="1">
    <name type="scientific">Brachypodium distachyon</name>
    <name type="common">Purple false brome</name>
    <name type="synonym">Trachynia distachya</name>
    <dbReference type="NCBI Taxonomy" id="15368"/>
    <lineage>
        <taxon>Eukaryota</taxon>
        <taxon>Viridiplantae</taxon>
        <taxon>Streptophyta</taxon>
        <taxon>Embryophyta</taxon>
        <taxon>Tracheophyta</taxon>
        <taxon>Spermatophyta</taxon>
        <taxon>Magnoliopsida</taxon>
        <taxon>Liliopsida</taxon>
        <taxon>Poales</taxon>
        <taxon>Poaceae</taxon>
        <taxon>BOP clade</taxon>
        <taxon>Pooideae</taxon>
        <taxon>Stipodae</taxon>
        <taxon>Brachypodieae</taxon>
        <taxon>Brachypodium</taxon>
    </lineage>
</organism>
<accession>A0A2K2CGW3</accession>
<name>A0A2K2CGW3_BRADI</name>
<keyword evidence="3" id="KW-1185">Reference proteome</keyword>
<dbReference type="AlphaFoldDB" id="A0A2K2CGW3"/>
<reference evidence="2" key="3">
    <citation type="submission" date="2018-08" db="UniProtKB">
        <authorList>
            <consortium name="EnsemblPlants"/>
        </authorList>
    </citation>
    <scope>IDENTIFICATION</scope>
    <source>
        <strain evidence="2">cv. Bd21</strain>
    </source>
</reference>
<protein>
    <submittedName>
        <fullName evidence="1 2">Uncharacterized protein</fullName>
    </submittedName>
</protein>
<dbReference type="Proteomes" id="UP000008810">
    <property type="component" value="Chromosome 5"/>
</dbReference>
<reference evidence="1" key="2">
    <citation type="submission" date="2017-06" db="EMBL/GenBank/DDBJ databases">
        <title>WGS assembly of Brachypodium distachyon.</title>
        <authorList>
            <consortium name="The International Brachypodium Initiative"/>
            <person name="Lucas S."/>
            <person name="Harmon-Smith M."/>
            <person name="Lail K."/>
            <person name="Tice H."/>
            <person name="Grimwood J."/>
            <person name="Bruce D."/>
            <person name="Barry K."/>
            <person name="Shu S."/>
            <person name="Lindquist E."/>
            <person name="Wang M."/>
            <person name="Pitluck S."/>
            <person name="Vogel J.P."/>
            <person name="Garvin D.F."/>
            <person name="Mockler T.C."/>
            <person name="Schmutz J."/>
            <person name="Rokhsar D."/>
            <person name="Bevan M.W."/>
        </authorList>
    </citation>
    <scope>NUCLEOTIDE SEQUENCE</scope>
    <source>
        <strain evidence="1">Bd21</strain>
    </source>
</reference>
<evidence type="ECO:0000313" key="3">
    <source>
        <dbReference type="Proteomes" id="UP000008810"/>
    </source>
</evidence>
<dbReference type="InParanoid" id="A0A2K2CGW3"/>
<sequence length="69" mass="8163">MCTLQLCNKRFSRSLPETIRRSVLRVSREELNVMAVSPFSLYVWKSKDNKFLFLGCILLYQVTFQSIEQ</sequence>
<dbReference type="EMBL" id="CM000884">
    <property type="protein sequence ID" value="PNT61265.1"/>
    <property type="molecule type" value="Genomic_DNA"/>
</dbReference>
<dbReference type="Gramene" id="PNT61265">
    <property type="protein sequence ID" value="PNT61265"/>
    <property type="gene ID" value="BRADI_5g12992v3"/>
</dbReference>
<evidence type="ECO:0000313" key="2">
    <source>
        <dbReference type="EnsemblPlants" id="PNT61265"/>
    </source>
</evidence>
<proteinExistence type="predicted"/>
<dbReference type="EnsemblPlants" id="PNT61265">
    <property type="protein sequence ID" value="PNT61265"/>
    <property type="gene ID" value="BRADI_5g12992v3"/>
</dbReference>
<reference evidence="1 2" key="1">
    <citation type="journal article" date="2010" name="Nature">
        <title>Genome sequencing and analysis of the model grass Brachypodium distachyon.</title>
        <authorList>
            <consortium name="International Brachypodium Initiative"/>
        </authorList>
    </citation>
    <scope>NUCLEOTIDE SEQUENCE [LARGE SCALE GENOMIC DNA]</scope>
    <source>
        <strain evidence="1 2">Bd21</strain>
    </source>
</reference>
<gene>
    <name evidence="1" type="ORF">BRADI_5g12992v3</name>
</gene>